<dbReference type="AlphaFoldDB" id="A0A8T0DSQ7"/>
<feature type="region of interest" description="Disordered" evidence="1">
    <location>
        <begin position="136"/>
        <end position="159"/>
    </location>
</feature>
<gene>
    <name evidence="2" type="ORF">P879_02320</name>
</gene>
<dbReference type="Proteomes" id="UP000699462">
    <property type="component" value="Unassembled WGS sequence"/>
</dbReference>
<feature type="region of interest" description="Disordered" evidence="1">
    <location>
        <begin position="95"/>
        <end position="122"/>
    </location>
</feature>
<sequence length="159" mass="17691">MGQTAGKSNQYVGWRAEQIPTEIEEEVGVDGEEEYASCVEHGPPTVKTRSSRPFGRTRLSNPEHRSITSWIVQETPIFLSKLTTTYEKRGEQNDSCAGLLTGNGTHKNQQGTAPQLDTNKNRHPVHKVFPSTINKSSVHTLQSTTSEKSNLIEMSDDEH</sequence>
<feature type="compositionally biased region" description="Polar residues" evidence="1">
    <location>
        <begin position="136"/>
        <end position="149"/>
    </location>
</feature>
<keyword evidence="3" id="KW-1185">Reference proteome</keyword>
<reference evidence="2 3" key="1">
    <citation type="submission" date="2019-07" db="EMBL/GenBank/DDBJ databases">
        <title>Annotation for the trematode Paragonimus westermani.</title>
        <authorList>
            <person name="Choi Y.-J."/>
        </authorList>
    </citation>
    <scope>NUCLEOTIDE SEQUENCE [LARGE SCALE GENOMIC DNA]</scope>
    <source>
        <strain evidence="2">180907_Pwestermani</strain>
    </source>
</reference>
<accession>A0A8T0DSQ7</accession>
<dbReference type="OrthoDB" id="6249318at2759"/>
<feature type="region of interest" description="Disordered" evidence="1">
    <location>
        <begin position="40"/>
        <end position="61"/>
    </location>
</feature>
<protein>
    <submittedName>
        <fullName evidence="2">Uncharacterized protein</fullName>
    </submittedName>
</protein>
<evidence type="ECO:0000313" key="3">
    <source>
        <dbReference type="Proteomes" id="UP000699462"/>
    </source>
</evidence>
<comment type="caution">
    <text evidence="2">The sequence shown here is derived from an EMBL/GenBank/DDBJ whole genome shotgun (WGS) entry which is preliminary data.</text>
</comment>
<feature type="compositionally biased region" description="Polar residues" evidence="1">
    <location>
        <begin position="102"/>
        <end position="118"/>
    </location>
</feature>
<evidence type="ECO:0000256" key="1">
    <source>
        <dbReference type="SAM" id="MobiDB-lite"/>
    </source>
</evidence>
<evidence type="ECO:0000313" key="2">
    <source>
        <dbReference type="EMBL" id="KAF8569767.1"/>
    </source>
</evidence>
<proteinExistence type="predicted"/>
<organism evidence="2 3">
    <name type="scientific">Paragonimus westermani</name>
    <dbReference type="NCBI Taxonomy" id="34504"/>
    <lineage>
        <taxon>Eukaryota</taxon>
        <taxon>Metazoa</taxon>
        <taxon>Spiralia</taxon>
        <taxon>Lophotrochozoa</taxon>
        <taxon>Platyhelminthes</taxon>
        <taxon>Trematoda</taxon>
        <taxon>Digenea</taxon>
        <taxon>Plagiorchiida</taxon>
        <taxon>Troglotremata</taxon>
        <taxon>Troglotrematidae</taxon>
        <taxon>Paragonimus</taxon>
    </lineage>
</organism>
<name>A0A8T0DSQ7_9TREM</name>
<dbReference type="EMBL" id="JTDF01001607">
    <property type="protein sequence ID" value="KAF8569767.1"/>
    <property type="molecule type" value="Genomic_DNA"/>
</dbReference>